<proteinExistence type="predicted"/>
<keyword evidence="2" id="KW-1185">Reference proteome</keyword>
<comment type="caution">
    <text evidence="1">The sequence shown here is derived from an EMBL/GenBank/DDBJ whole genome shotgun (WGS) entry which is preliminary data.</text>
</comment>
<protein>
    <recommendedName>
        <fullName evidence="3">Carboxypeptidase regulatory-like domain-containing protein</fullName>
    </recommendedName>
</protein>
<sequence length="160" mass="16731">MKVLVIQMWKPFLCTLAVVSLGSVGCGSKSSLEGVPASGTVLYENEPIEGVSLTLVPQEGVKGRGGYAVSAADGTFKFQASADSEGVVPGRYLVLFQKYAMPDGSPVPPGTSAADANLINQLPAAYSQPDQSPVYTTVPDTGATDLAFELSARPQRRPPR</sequence>
<evidence type="ECO:0000313" key="2">
    <source>
        <dbReference type="Proteomes" id="UP000316304"/>
    </source>
</evidence>
<name>A0A5C6CQK3_9BACT</name>
<gene>
    <name evidence="1" type="ORF">Pla52o_04510</name>
</gene>
<dbReference type="PROSITE" id="PS51257">
    <property type="entry name" value="PROKAR_LIPOPROTEIN"/>
    <property type="match status" value="1"/>
</dbReference>
<dbReference type="Proteomes" id="UP000316304">
    <property type="component" value="Unassembled WGS sequence"/>
</dbReference>
<accession>A0A5C6CQK3</accession>
<dbReference type="AlphaFoldDB" id="A0A5C6CQK3"/>
<evidence type="ECO:0000313" key="1">
    <source>
        <dbReference type="EMBL" id="TWU26598.1"/>
    </source>
</evidence>
<dbReference type="EMBL" id="SJPT01000001">
    <property type="protein sequence ID" value="TWU26598.1"/>
    <property type="molecule type" value="Genomic_DNA"/>
</dbReference>
<reference evidence="1 2" key="1">
    <citation type="submission" date="2019-02" db="EMBL/GenBank/DDBJ databases">
        <title>Deep-cultivation of Planctomycetes and their phenomic and genomic characterization uncovers novel biology.</title>
        <authorList>
            <person name="Wiegand S."/>
            <person name="Jogler M."/>
            <person name="Boedeker C."/>
            <person name="Pinto D."/>
            <person name="Vollmers J."/>
            <person name="Rivas-Marin E."/>
            <person name="Kohn T."/>
            <person name="Peeters S.H."/>
            <person name="Heuer A."/>
            <person name="Rast P."/>
            <person name="Oberbeckmann S."/>
            <person name="Bunk B."/>
            <person name="Jeske O."/>
            <person name="Meyerdierks A."/>
            <person name="Storesund J.E."/>
            <person name="Kallscheuer N."/>
            <person name="Luecker S."/>
            <person name="Lage O.M."/>
            <person name="Pohl T."/>
            <person name="Merkel B.J."/>
            <person name="Hornburger P."/>
            <person name="Mueller R.-W."/>
            <person name="Bruemmer F."/>
            <person name="Labrenz M."/>
            <person name="Spormann A.M."/>
            <person name="Op Den Camp H."/>
            <person name="Overmann J."/>
            <person name="Amann R."/>
            <person name="Jetten M.S.M."/>
            <person name="Mascher T."/>
            <person name="Medema M.H."/>
            <person name="Devos D.P."/>
            <person name="Kaster A.-K."/>
            <person name="Ovreas L."/>
            <person name="Rohde M."/>
            <person name="Galperin M.Y."/>
            <person name="Jogler C."/>
        </authorList>
    </citation>
    <scope>NUCLEOTIDE SEQUENCE [LARGE SCALE GENOMIC DNA]</scope>
    <source>
        <strain evidence="1 2">Pla52o</strain>
    </source>
</reference>
<evidence type="ECO:0008006" key="3">
    <source>
        <dbReference type="Google" id="ProtNLM"/>
    </source>
</evidence>
<organism evidence="1 2">
    <name type="scientific">Novipirellula galeiformis</name>
    <dbReference type="NCBI Taxonomy" id="2528004"/>
    <lineage>
        <taxon>Bacteria</taxon>
        <taxon>Pseudomonadati</taxon>
        <taxon>Planctomycetota</taxon>
        <taxon>Planctomycetia</taxon>
        <taxon>Pirellulales</taxon>
        <taxon>Pirellulaceae</taxon>
        <taxon>Novipirellula</taxon>
    </lineage>
</organism>